<dbReference type="PROSITE" id="PS50109">
    <property type="entry name" value="HIS_KIN"/>
    <property type="match status" value="1"/>
</dbReference>
<gene>
    <name evidence="9" type="ORF">GCM10017161_15220</name>
</gene>
<feature type="transmembrane region" description="Helical" evidence="6">
    <location>
        <begin position="528"/>
        <end position="547"/>
    </location>
</feature>
<evidence type="ECO:0000256" key="1">
    <source>
        <dbReference type="ARBA" id="ARBA00000085"/>
    </source>
</evidence>
<keyword evidence="10" id="KW-1185">Reference proteome</keyword>
<dbReference type="InterPro" id="IPR003661">
    <property type="entry name" value="HisK_dim/P_dom"/>
</dbReference>
<evidence type="ECO:0000313" key="10">
    <source>
        <dbReference type="Proteomes" id="UP000623842"/>
    </source>
</evidence>
<dbReference type="SUPFAM" id="SSF55874">
    <property type="entry name" value="ATPase domain of HSP90 chaperone/DNA topoisomerase II/histidine kinase"/>
    <property type="match status" value="1"/>
</dbReference>
<reference evidence="9" key="1">
    <citation type="journal article" date="2014" name="Int. J. Syst. Evol. Microbiol.">
        <title>Complete genome sequence of Corynebacterium casei LMG S-19264T (=DSM 44701T), isolated from a smear-ripened cheese.</title>
        <authorList>
            <consortium name="US DOE Joint Genome Institute (JGI-PGF)"/>
            <person name="Walter F."/>
            <person name="Albersmeier A."/>
            <person name="Kalinowski J."/>
            <person name="Ruckert C."/>
        </authorList>
    </citation>
    <scope>NUCLEOTIDE SEQUENCE</scope>
    <source>
        <strain evidence="9">KCTC 42731</strain>
    </source>
</reference>
<dbReference type="Pfam" id="PF02518">
    <property type="entry name" value="HATPase_c"/>
    <property type="match status" value="1"/>
</dbReference>
<dbReference type="RefSeq" id="WP_189768876.1">
    <property type="nucleotide sequence ID" value="NZ_BNCK01000003.1"/>
</dbReference>
<dbReference type="CDD" id="cd01007">
    <property type="entry name" value="PBP2_BvgS_HisK_like"/>
    <property type="match status" value="1"/>
</dbReference>
<dbReference type="InterPro" id="IPR001638">
    <property type="entry name" value="Solute-binding_3/MltF_N"/>
</dbReference>
<dbReference type="SUPFAM" id="SSF52172">
    <property type="entry name" value="CheY-like"/>
    <property type="match status" value="1"/>
</dbReference>
<dbReference type="Gene3D" id="3.30.565.10">
    <property type="entry name" value="Histidine kinase-like ATPase, C-terminal domain"/>
    <property type="match status" value="1"/>
</dbReference>
<evidence type="ECO:0000256" key="6">
    <source>
        <dbReference type="SAM" id="Phobius"/>
    </source>
</evidence>
<dbReference type="FunFam" id="3.30.565.10:FF:000010">
    <property type="entry name" value="Sensor histidine kinase RcsC"/>
    <property type="match status" value="1"/>
</dbReference>
<dbReference type="SMART" id="SM00062">
    <property type="entry name" value="PBPb"/>
    <property type="match status" value="1"/>
</dbReference>
<dbReference type="Gene3D" id="1.10.287.130">
    <property type="match status" value="1"/>
</dbReference>
<keyword evidence="6" id="KW-1133">Transmembrane helix</keyword>
<comment type="caution">
    <text evidence="9">The sequence shown here is derived from an EMBL/GenBank/DDBJ whole genome shotgun (WGS) entry which is preliminary data.</text>
</comment>
<protein>
    <recommendedName>
        <fullName evidence="2">histidine kinase</fullName>
        <ecNumber evidence="2">2.7.13.3</ecNumber>
    </recommendedName>
</protein>
<dbReference type="EC" id="2.7.13.3" evidence="2"/>
<dbReference type="SMART" id="SM00448">
    <property type="entry name" value="REC"/>
    <property type="match status" value="1"/>
</dbReference>
<organism evidence="9 10">
    <name type="scientific">Thalassotalea marina</name>
    <dbReference type="NCBI Taxonomy" id="1673741"/>
    <lineage>
        <taxon>Bacteria</taxon>
        <taxon>Pseudomonadati</taxon>
        <taxon>Pseudomonadota</taxon>
        <taxon>Gammaproteobacteria</taxon>
        <taxon>Alteromonadales</taxon>
        <taxon>Colwelliaceae</taxon>
        <taxon>Thalassotalea</taxon>
    </lineage>
</organism>
<dbReference type="SUPFAM" id="SSF53850">
    <property type="entry name" value="Periplasmic binding protein-like II"/>
    <property type="match status" value="2"/>
</dbReference>
<dbReference type="Gene3D" id="3.40.190.10">
    <property type="entry name" value="Periplasmic binding protein-like II"/>
    <property type="match status" value="4"/>
</dbReference>
<dbReference type="SMART" id="SM00388">
    <property type="entry name" value="HisKA"/>
    <property type="match status" value="1"/>
</dbReference>
<dbReference type="CDD" id="cd17546">
    <property type="entry name" value="REC_hyHK_CKI1_RcsC-like"/>
    <property type="match status" value="1"/>
</dbReference>
<keyword evidence="3 5" id="KW-0597">Phosphoprotein</keyword>
<dbReference type="AlphaFoldDB" id="A0A919EK78"/>
<feature type="modified residue" description="4-aspartylphosphate" evidence="5">
    <location>
        <position position="890"/>
    </location>
</feature>
<dbReference type="InterPro" id="IPR001789">
    <property type="entry name" value="Sig_transdc_resp-reg_receiver"/>
</dbReference>
<dbReference type="SMART" id="SM00387">
    <property type="entry name" value="HATPase_c"/>
    <property type="match status" value="1"/>
</dbReference>
<proteinExistence type="predicted"/>
<name>A0A919EK78_9GAMM</name>
<evidence type="ECO:0000259" key="8">
    <source>
        <dbReference type="PROSITE" id="PS50110"/>
    </source>
</evidence>
<evidence type="ECO:0000256" key="5">
    <source>
        <dbReference type="PROSITE-ProRule" id="PRU00169"/>
    </source>
</evidence>
<feature type="domain" description="Response regulatory" evidence="8">
    <location>
        <begin position="841"/>
        <end position="956"/>
    </location>
</feature>
<reference evidence="9" key="2">
    <citation type="submission" date="2020-09" db="EMBL/GenBank/DDBJ databases">
        <authorList>
            <person name="Sun Q."/>
            <person name="Kim S."/>
        </authorList>
    </citation>
    <scope>NUCLEOTIDE SEQUENCE</scope>
    <source>
        <strain evidence="9">KCTC 42731</strain>
    </source>
</reference>
<dbReference type="InterPro" id="IPR003594">
    <property type="entry name" value="HATPase_dom"/>
</dbReference>
<dbReference type="Proteomes" id="UP000623842">
    <property type="component" value="Unassembled WGS sequence"/>
</dbReference>
<dbReference type="InterPro" id="IPR004358">
    <property type="entry name" value="Sig_transdc_His_kin-like_C"/>
</dbReference>
<sequence>MQNRSATSCQSLKKRLFKLLTVCLLVIQVPIFAQVFTPSESAKPVRKIRIALPDQQSITASSPERFQLLVNFLKEYWQIWGIDNHAAVEFVYLSTAKAEQELRANNIDVISIINLQLAPADFLYSMPFASYKQSIFRHQDKTSRQKLKIAVLDENKRALNFLPNNVERIYFEDLASLLAQHHQFDALYSVRPWLLKSALEEYGIAQQYYVNQEEVPEVTLHFATRKANRALMLELNEYIRQINPAQAKLWQDKYLNYEGSNFTLSLGKYLTNISLAEKRYLIDNNTIHFAIDALGSPPFVITRTSNYLNDRGFSIDLLKIMSERTGLVFKPVRFTDYQSVLESIDQNTAQLLPIVEISNDIYDDHLFTIPFLDAHYSGFYNPNISDFTKLSDANQQTIALVKMFPVSQEIKQAFPKAKFIEFDTIEQAISSVAIGNSTLFIGRSLLAASIVKQRGYANLTSIPLTNFRPNAKFAFAANKSHQELVSLLNKALNNVSADQFDSLYAKWSQSAFPVADVQAKVADAYRHASYVFFAILFVALILFWIYYRQLRVRKAAQQKVEQALAIAEVARKDAEKSAQAKINFLARMSHEIRTPMNGVLGMAEALSYSQLNQEQSELLETLEGSARHLMALLNDVLDFSKMDAGKMTLESVPVNLHLLAKNLLKSFHHIQVERNLDLQLNIDDQITHSYFTDPTRLNQVLNNLISNAIKFTAKGSITLSIQRVSQRADKLDIFDTIRISVKDTGIGISPDKQKLLFSPFTQADTDITRKFGGTGLGLSICHEIVSAMGSQIQVKSAPEQGSEFYFELTLKEAEFERETEDRRKNSRAVNSPYDDRFNAVRVLVAEDNIVNVKVLTAQLARLGINADVAEDGVQALVKHEEHPYDIIISDCHMPNMDGFELAKHISSTYTAPIWLIAVTADALSGAAEKCLAAGFDDYMAKPCPQEEITDKLNHAYRALQKKKQYRSSTVESVNQNYLVFRPQDIERAYPNDFTKINVVLTEFMAKWPNEKDKLLIHLDLKDRLKLKNDVMHLTDILNVFHHEYLTQLLNDCLQELSSEQSDVHQSILKLCSNLDLLFVEIEQWLTASS</sequence>
<dbReference type="InterPro" id="IPR005467">
    <property type="entry name" value="His_kinase_dom"/>
</dbReference>
<keyword evidence="6" id="KW-0812">Transmembrane</keyword>
<dbReference type="Pfam" id="PF00072">
    <property type="entry name" value="Response_reg"/>
    <property type="match status" value="1"/>
</dbReference>
<comment type="catalytic activity">
    <reaction evidence="1">
        <text>ATP + protein L-histidine = ADP + protein N-phospho-L-histidine.</text>
        <dbReference type="EC" id="2.7.13.3"/>
    </reaction>
</comment>
<dbReference type="GO" id="GO:0000155">
    <property type="term" value="F:phosphorelay sensor kinase activity"/>
    <property type="evidence" value="ECO:0007669"/>
    <property type="project" value="InterPro"/>
</dbReference>
<evidence type="ECO:0000256" key="4">
    <source>
        <dbReference type="ARBA" id="ARBA00023012"/>
    </source>
</evidence>
<evidence type="ECO:0000256" key="3">
    <source>
        <dbReference type="ARBA" id="ARBA00022553"/>
    </source>
</evidence>
<evidence type="ECO:0000259" key="7">
    <source>
        <dbReference type="PROSITE" id="PS50109"/>
    </source>
</evidence>
<dbReference type="CDD" id="cd00082">
    <property type="entry name" value="HisKA"/>
    <property type="match status" value="1"/>
</dbReference>
<dbReference type="CDD" id="cd16922">
    <property type="entry name" value="HATPase_EvgS-ArcB-TorS-like"/>
    <property type="match status" value="1"/>
</dbReference>
<evidence type="ECO:0000313" key="9">
    <source>
        <dbReference type="EMBL" id="GHF88452.1"/>
    </source>
</evidence>
<dbReference type="PRINTS" id="PR00344">
    <property type="entry name" value="BCTRLSENSOR"/>
</dbReference>
<feature type="domain" description="Histidine kinase" evidence="7">
    <location>
        <begin position="587"/>
        <end position="812"/>
    </location>
</feature>
<dbReference type="SUPFAM" id="SSF47384">
    <property type="entry name" value="Homodimeric domain of signal transducing histidine kinase"/>
    <property type="match status" value="1"/>
</dbReference>
<dbReference type="PANTHER" id="PTHR45339">
    <property type="entry name" value="HYBRID SIGNAL TRANSDUCTION HISTIDINE KINASE J"/>
    <property type="match status" value="1"/>
</dbReference>
<keyword evidence="6" id="KW-0472">Membrane</keyword>
<accession>A0A919EK78</accession>
<evidence type="ECO:0000256" key="2">
    <source>
        <dbReference type="ARBA" id="ARBA00012438"/>
    </source>
</evidence>
<dbReference type="InterPro" id="IPR036097">
    <property type="entry name" value="HisK_dim/P_sf"/>
</dbReference>
<dbReference type="InterPro" id="IPR011006">
    <property type="entry name" value="CheY-like_superfamily"/>
</dbReference>
<dbReference type="InterPro" id="IPR036890">
    <property type="entry name" value="HATPase_C_sf"/>
</dbReference>
<dbReference type="PROSITE" id="PS50110">
    <property type="entry name" value="RESPONSE_REGULATORY"/>
    <property type="match status" value="1"/>
</dbReference>
<keyword evidence="4" id="KW-0902">Two-component regulatory system</keyword>
<dbReference type="EMBL" id="BNCK01000003">
    <property type="protein sequence ID" value="GHF88452.1"/>
    <property type="molecule type" value="Genomic_DNA"/>
</dbReference>
<dbReference type="Gene3D" id="3.40.50.2300">
    <property type="match status" value="1"/>
</dbReference>
<dbReference type="Pfam" id="PF00512">
    <property type="entry name" value="HisKA"/>
    <property type="match status" value="1"/>
</dbReference>
<dbReference type="PANTHER" id="PTHR45339:SF1">
    <property type="entry name" value="HYBRID SIGNAL TRANSDUCTION HISTIDINE KINASE J"/>
    <property type="match status" value="1"/>
</dbReference>